<dbReference type="InterPro" id="IPR013113">
    <property type="entry name" value="SIP_FAD-bd"/>
</dbReference>
<dbReference type="Gene3D" id="2.40.30.10">
    <property type="entry name" value="Translation factors"/>
    <property type="match status" value="1"/>
</dbReference>
<dbReference type="RefSeq" id="WP_160822642.1">
    <property type="nucleotide sequence ID" value="NZ_JBHSXE010000001.1"/>
</dbReference>
<protein>
    <submittedName>
        <fullName evidence="2">Siderophore-interacting protein</fullName>
    </submittedName>
</protein>
<name>A0ABW2CNJ1_9ACTN</name>
<dbReference type="CDD" id="cd06193">
    <property type="entry name" value="siderophore_interacting"/>
    <property type="match status" value="1"/>
</dbReference>
<dbReference type="PROSITE" id="PS51384">
    <property type="entry name" value="FAD_FR"/>
    <property type="match status" value="1"/>
</dbReference>
<dbReference type="InterPro" id="IPR017938">
    <property type="entry name" value="Riboflavin_synthase-like_b-brl"/>
</dbReference>
<dbReference type="InterPro" id="IPR017927">
    <property type="entry name" value="FAD-bd_FR_type"/>
</dbReference>
<dbReference type="Pfam" id="PF08021">
    <property type="entry name" value="FAD_binding_9"/>
    <property type="match status" value="1"/>
</dbReference>
<dbReference type="PANTHER" id="PTHR30157">
    <property type="entry name" value="FERRIC REDUCTASE, NADPH-DEPENDENT"/>
    <property type="match status" value="1"/>
</dbReference>
<keyword evidence="3" id="KW-1185">Reference proteome</keyword>
<dbReference type="Pfam" id="PF04954">
    <property type="entry name" value="SIP"/>
    <property type="match status" value="1"/>
</dbReference>
<proteinExistence type="predicted"/>
<dbReference type="PANTHER" id="PTHR30157:SF0">
    <property type="entry name" value="NADPH-DEPENDENT FERRIC-CHELATE REDUCTASE"/>
    <property type="match status" value="1"/>
</dbReference>
<accession>A0ABW2CNJ1</accession>
<evidence type="ECO:0000259" key="1">
    <source>
        <dbReference type="PROSITE" id="PS51384"/>
    </source>
</evidence>
<dbReference type="InterPro" id="IPR039261">
    <property type="entry name" value="FNR_nucleotide-bd"/>
</dbReference>
<evidence type="ECO:0000313" key="3">
    <source>
        <dbReference type="Proteomes" id="UP001596380"/>
    </source>
</evidence>
<dbReference type="SUPFAM" id="SSF63380">
    <property type="entry name" value="Riboflavin synthase domain-like"/>
    <property type="match status" value="1"/>
</dbReference>
<gene>
    <name evidence="2" type="ORF">ACFQKB_21165</name>
</gene>
<reference evidence="3" key="1">
    <citation type="journal article" date="2019" name="Int. J. Syst. Evol. Microbiol.">
        <title>The Global Catalogue of Microorganisms (GCM) 10K type strain sequencing project: providing services to taxonomists for standard genome sequencing and annotation.</title>
        <authorList>
            <consortium name="The Broad Institute Genomics Platform"/>
            <consortium name="The Broad Institute Genome Sequencing Center for Infectious Disease"/>
            <person name="Wu L."/>
            <person name="Ma J."/>
        </authorList>
    </citation>
    <scope>NUCLEOTIDE SEQUENCE [LARGE SCALE GENOMIC DNA]</scope>
    <source>
        <strain evidence="3">JCM 3369</strain>
    </source>
</reference>
<dbReference type="Gene3D" id="3.40.50.80">
    <property type="entry name" value="Nucleotide-binding domain of ferredoxin-NADP reductase (FNR) module"/>
    <property type="match status" value="1"/>
</dbReference>
<organism evidence="2 3">
    <name type="scientific">Actinomadura yumaensis</name>
    <dbReference type="NCBI Taxonomy" id="111807"/>
    <lineage>
        <taxon>Bacteria</taxon>
        <taxon>Bacillati</taxon>
        <taxon>Actinomycetota</taxon>
        <taxon>Actinomycetes</taxon>
        <taxon>Streptosporangiales</taxon>
        <taxon>Thermomonosporaceae</taxon>
        <taxon>Actinomadura</taxon>
    </lineage>
</organism>
<dbReference type="Proteomes" id="UP001596380">
    <property type="component" value="Unassembled WGS sequence"/>
</dbReference>
<comment type="caution">
    <text evidence="2">The sequence shown here is derived from an EMBL/GenBank/DDBJ whole genome shotgun (WGS) entry which is preliminary data.</text>
</comment>
<dbReference type="InterPro" id="IPR039374">
    <property type="entry name" value="SIP_fam"/>
</dbReference>
<sequence length="277" mass="30490">MRDGVRYHDLTVARVTDVTPRMRRITFTGPDLADFASVAPDQQVKLFLPPPGRSAPDVPPLPEDGDLVRWYAAYREMDPAVRPYMRTYSVRAHRTDPPRIDIDFVLHGPVGPGSRWAGDAAVGRRIAMIGPAPSHKRVPAAYDWMLLAGDESALPAIAATLEALPAGLPVQAFVEIDGPAEEQRLDTAADLSLAYVHRDGAHGDRLVRAVAEHHIRLGLPYVWLAGEAATVRRLRRHFVAERAVPKSAIAFVGYWRRGTAQDAPPTSEDLADEREAH</sequence>
<evidence type="ECO:0000313" key="2">
    <source>
        <dbReference type="EMBL" id="MFC6882278.1"/>
    </source>
</evidence>
<dbReference type="EMBL" id="JBHSXS010000012">
    <property type="protein sequence ID" value="MFC6882278.1"/>
    <property type="molecule type" value="Genomic_DNA"/>
</dbReference>
<feature type="domain" description="FAD-binding FR-type" evidence="1">
    <location>
        <begin position="5"/>
        <end position="138"/>
    </location>
</feature>
<dbReference type="InterPro" id="IPR007037">
    <property type="entry name" value="SIP_rossman_dom"/>
</dbReference>